<dbReference type="InterPro" id="IPR013083">
    <property type="entry name" value="Znf_RING/FYVE/PHD"/>
</dbReference>
<dbReference type="GO" id="GO:0008270">
    <property type="term" value="F:zinc ion binding"/>
    <property type="evidence" value="ECO:0007669"/>
    <property type="project" value="UniProtKB-KW"/>
</dbReference>
<sequence length="400" mass="45008">MPSGSMQYTLVGFSAELDWRPLRFVKPLPPHRVCEACGLVRNRAAVLPCRHTLCESCYELSSRDGGRVCPLDGLHCEEEDVDLKEFPVQELLRREVKCWNEGSACIFPRTLKTHAVLALNVVQEQKAVDNCVTKSKILTSNKCLTPRPGADCGRALACSLCIWPSFRLRTWRGRAAVPPGTSPHRGTPGASMASSWKSLVVRYSVALLLLAPYVEPDNAIWECLDLPTPDHFNWKKLANRVWLEVKTQFTGGSAMSHCFFRKFYPDQGKVSAGSIDSFGYVQRRDPNSGRFERDRFRYTSDKLQPDKSYYQVIDTDYSTWVLMYDCLDGHSSHFLLYTSTPMTVSKELRKKAAKAIAATGYRSLIPLFDTGCQKLVNLTPEAKKVIGDVLERLSIVVEVI</sequence>
<dbReference type="EMBL" id="JARKHS020004168">
    <property type="protein sequence ID" value="KAK8784878.1"/>
    <property type="molecule type" value="Genomic_DNA"/>
</dbReference>
<evidence type="ECO:0000313" key="6">
    <source>
        <dbReference type="EMBL" id="KAK8784878.1"/>
    </source>
</evidence>
<feature type="domain" description="RING-type" evidence="5">
    <location>
        <begin position="34"/>
        <end position="72"/>
    </location>
</feature>
<dbReference type="AlphaFoldDB" id="A0AAQ4FE15"/>
<dbReference type="SUPFAM" id="SSF57850">
    <property type="entry name" value="RING/U-box"/>
    <property type="match status" value="1"/>
</dbReference>
<protein>
    <recommendedName>
        <fullName evidence="5">RING-type domain-containing protein</fullName>
    </recommendedName>
</protein>
<reference evidence="6 7" key="1">
    <citation type="journal article" date="2023" name="Arcadia Sci">
        <title>De novo assembly of a long-read Amblyomma americanum tick genome.</title>
        <authorList>
            <person name="Chou S."/>
            <person name="Poskanzer K.E."/>
            <person name="Rollins M."/>
            <person name="Thuy-Boun P.S."/>
        </authorList>
    </citation>
    <scope>NUCLEOTIDE SEQUENCE [LARGE SCALE GENOMIC DNA]</scope>
    <source>
        <strain evidence="6">F_SG_1</strain>
        <tissue evidence="6">Salivary glands</tissue>
    </source>
</reference>
<evidence type="ECO:0000313" key="7">
    <source>
        <dbReference type="Proteomes" id="UP001321473"/>
    </source>
</evidence>
<dbReference type="InterPro" id="IPR012674">
    <property type="entry name" value="Calycin"/>
</dbReference>
<accession>A0AAQ4FE15</accession>
<name>A0AAQ4FE15_AMBAM</name>
<evidence type="ECO:0000256" key="2">
    <source>
        <dbReference type="ARBA" id="ARBA00022771"/>
    </source>
</evidence>
<dbReference type="PROSITE" id="PS50089">
    <property type="entry name" value="ZF_RING_2"/>
    <property type="match status" value="1"/>
</dbReference>
<gene>
    <name evidence="6" type="ORF">V5799_008762</name>
</gene>
<dbReference type="Gene3D" id="2.40.128.20">
    <property type="match status" value="1"/>
</dbReference>
<dbReference type="InterPro" id="IPR001841">
    <property type="entry name" value="Znf_RING"/>
</dbReference>
<evidence type="ECO:0000256" key="1">
    <source>
        <dbReference type="ARBA" id="ARBA00022723"/>
    </source>
</evidence>
<dbReference type="SMART" id="SM00184">
    <property type="entry name" value="RING"/>
    <property type="match status" value="1"/>
</dbReference>
<dbReference type="Proteomes" id="UP001321473">
    <property type="component" value="Unassembled WGS sequence"/>
</dbReference>
<proteinExistence type="predicted"/>
<dbReference type="PROSITE" id="PS00518">
    <property type="entry name" value="ZF_RING_1"/>
    <property type="match status" value="1"/>
</dbReference>
<organism evidence="6 7">
    <name type="scientific">Amblyomma americanum</name>
    <name type="common">Lone star tick</name>
    <dbReference type="NCBI Taxonomy" id="6943"/>
    <lineage>
        <taxon>Eukaryota</taxon>
        <taxon>Metazoa</taxon>
        <taxon>Ecdysozoa</taxon>
        <taxon>Arthropoda</taxon>
        <taxon>Chelicerata</taxon>
        <taxon>Arachnida</taxon>
        <taxon>Acari</taxon>
        <taxon>Parasitiformes</taxon>
        <taxon>Ixodida</taxon>
        <taxon>Ixodoidea</taxon>
        <taxon>Ixodidae</taxon>
        <taxon>Amblyomminae</taxon>
        <taxon>Amblyomma</taxon>
    </lineage>
</organism>
<evidence type="ECO:0000256" key="4">
    <source>
        <dbReference type="PROSITE-ProRule" id="PRU00175"/>
    </source>
</evidence>
<keyword evidence="2 4" id="KW-0863">Zinc-finger</keyword>
<evidence type="ECO:0000259" key="5">
    <source>
        <dbReference type="PROSITE" id="PS50089"/>
    </source>
</evidence>
<dbReference type="CDD" id="cd16449">
    <property type="entry name" value="RING-HC"/>
    <property type="match status" value="1"/>
</dbReference>
<dbReference type="InterPro" id="IPR017907">
    <property type="entry name" value="Znf_RING_CS"/>
</dbReference>
<keyword evidence="3" id="KW-0862">Zinc</keyword>
<keyword evidence="7" id="KW-1185">Reference proteome</keyword>
<keyword evidence="1" id="KW-0479">Metal-binding</keyword>
<evidence type="ECO:0000256" key="3">
    <source>
        <dbReference type="ARBA" id="ARBA00022833"/>
    </source>
</evidence>
<comment type="caution">
    <text evidence="6">The sequence shown here is derived from an EMBL/GenBank/DDBJ whole genome shotgun (WGS) entry which is preliminary data.</text>
</comment>
<dbReference type="SUPFAM" id="SSF50814">
    <property type="entry name" value="Lipocalins"/>
    <property type="match status" value="1"/>
</dbReference>
<dbReference type="Gene3D" id="3.30.40.10">
    <property type="entry name" value="Zinc/RING finger domain, C3HC4 (zinc finger)"/>
    <property type="match status" value="1"/>
</dbReference>